<dbReference type="SMART" id="SM00388">
    <property type="entry name" value="HisKA"/>
    <property type="match status" value="1"/>
</dbReference>
<evidence type="ECO:0000256" key="8">
    <source>
        <dbReference type="SAM" id="Phobius"/>
    </source>
</evidence>
<dbReference type="EMBL" id="FNNJ01000012">
    <property type="protein sequence ID" value="SDX92679.1"/>
    <property type="molecule type" value="Genomic_DNA"/>
</dbReference>
<evidence type="ECO:0000313" key="10">
    <source>
        <dbReference type="EMBL" id="SDX92679.1"/>
    </source>
</evidence>
<dbReference type="EC" id="2.7.13.3" evidence="2"/>
<proteinExistence type="predicted"/>
<name>A0A1H3FRA8_9FLAO</name>
<dbReference type="InterPro" id="IPR011990">
    <property type="entry name" value="TPR-like_helical_dom_sf"/>
</dbReference>
<dbReference type="InterPro" id="IPR004358">
    <property type="entry name" value="Sig_transdc_His_kin-like_C"/>
</dbReference>
<dbReference type="InterPro" id="IPR019734">
    <property type="entry name" value="TPR_rpt"/>
</dbReference>
<dbReference type="Gene3D" id="3.30.565.10">
    <property type="entry name" value="Histidine kinase-like ATPase, C-terminal domain"/>
    <property type="match status" value="1"/>
</dbReference>
<dbReference type="GO" id="GO:0000155">
    <property type="term" value="F:phosphorelay sensor kinase activity"/>
    <property type="evidence" value="ECO:0007669"/>
    <property type="project" value="InterPro"/>
</dbReference>
<evidence type="ECO:0000256" key="7">
    <source>
        <dbReference type="PROSITE-ProRule" id="PRU00339"/>
    </source>
</evidence>
<keyword evidence="8" id="KW-0472">Membrane</keyword>
<dbReference type="SUPFAM" id="SSF81901">
    <property type="entry name" value="HCP-like"/>
    <property type="match status" value="1"/>
</dbReference>
<comment type="catalytic activity">
    <reaction evidence="1">
        <text>ATP + protein L-histidine = ADP + protein N-phospho-L-histidine.</text>
        <dbReference type="EC" id="2.7.13.3"/>
    </reaction>
</comment>
<dbReference type="SMART" id="SM00028">
    <property type="entry name" value="TPR"/>
    <property type="match status" value="7"/>
</dbReference>
<dbReference type="SMART" id="SM00387">
    <property type="entry name" value="HATPase_c"/>
    <property type="match status" value="1"/>
</dbReference>
<evidence type="ECO:0000256" key="2">
    <source>
        <dbReference type="ARBA" id="ARBA00012438"/>
    </source>
</evidence>
<dbReference type="Pfam" id="PF13424">
    <property type="entry name" value="TPR_12"/>
    <property type="match status" value="2"/>
</dbReference>
<dbReference type="SUPFAM" id="SSF48452">
    <property type="entry name" value="TPR-like"/>
    <property type="match status" value="1"/>
</dbReference>
<keyword evidence="5 10" id="KW-0418">Kinase</keyword>
<dbReference type="Proteomes" id="UP000199595">
    <property type="component" value="Unassembled WGS sequence"/>
</dbReference>
<dbReference type="PROSITE" id="PS50005">
    <property type="entry name" value="TPR"/>
    <property type="match status" value="2"/>
</dbReference>
<keyword evidence="8" id="KW-0812">Transmembrane</keyword>
<dbReference type="PROSITE" id="PS50109">
    <property type="entry name" value="HIS_KIN"/>
    <property type="match status" value="1"/>
</dbReference>
<dbReference type="InterPro" id="IPR050736">
    <property type="entry name" value="Sensor_HK_Regulatory"/>
</dbReference>
<keyword evidence="8" id="KW-1133">Transmembrane helix</keyword>
<dbReference type="Pfam" id="PF02518">
    <property type="entry name" value="HATPase_c"/>
    <property type="match status" value="1"/>
</dbReference>
<dbReference type="RefSeq" id="WP_090125757.1">
    <property type="nucleotide sequence ID" value="NZ_FNNJ01000012.1"/>
</dbReference>
<dbReference type="InterPro" id="IPR036890">
    <property type="entry name" value="HATPase_C_sf"/>
</dbReference>
<evidence type="ECO:0000256" key="5">
    <source>
        <dbReference type="ARBA" id="ARBA00022777"/>
    </source>
</evidence>
<dbReference type="CDD" id="cd00082">
    <property type="entry name" value="HisKA"/>
    <property type="match status" value="1"/>
</dbReference>
<evidence type="ECO:0000313" key="11">
    <source>
        <dbReference type="Proteomes" id="UP000199595"/>
    </source>
</evidence>
<feature type="repeat" description="TPR" evidence="7">
    <location>
        <begin position="241"/>
        <end position="274"/>
    </location>
</feature>
<evidence type="ECO:0000256" key="4">
    <source>
        <dbReference type="ARBA" id="ARBA00022679"/>
    </source>
</evidence>
<dbReference type="Pfam" id="PF00512">
    <property type="entry name" value="HisKA"/>
    <property type="match status" value="1"/>
</dbReference>
<evidence type="ECO:0000259" key="9">
    <source>
        <dbReference type="PROSITE" id="PS50109"/>
    </source>
</evidence>
<keyword evidence="7" id="KW-0802">TPR repeat</keyword>
<feature type="domain" description="Histidine kinase" evidence="9">
    <location>
        <begin position="465"/>
        <end position="683"/>
    </location>
</feature>
<dbReference type="InterPro" id="IPR003594">
    <property type="entry name" value="HATPase_dom"/>
</dbReference>
<dbReference type="Gene3D" id="1.10.287.130">
    <property type="match status" value="1"/>
</dbReference>
<dbReference type="PANTHER" id="PTHR43711:SF1">
    <property type="entry name" value="HISTIDINE KINASE 1"/>
    <property type="match status" value="1"/>
</dbReference>
<evidence type="ECO:0000256" key="1">
    <source>
        <dbReference type="ARBA" id="ARBA00000085"/>
    </source>
</evidence>
<dbReference type="InterPro" id="IPR005467">
    <property type="entry name" value="His_kinase_dom"/>
</dbReference>
<evidence type="ECO:0000256" key="6">
    <source>
        <dbReference type="ARBA" id="ARBA00023012"/>
    </source>
</evidence>
<dbReference type="PRINTS" id="PR00344">
    <property type="entry name" value="BCTRLSENSOR"/>
</dbReference>
<gene>
    <name evidence="10" type="ORF">SAMN05444411_11211</name>
</gene>
<organism evidence="10 11">
    <name type="scientific">Lutibacter oricola</name>
    <dbReference type="NCBI Taxonomy" id="762486"/>
    <lineage>
        <taxon>Bacteria</taxon>
        <taxon>Pseudomonadati</taxon>
        <taxon>Bacteroidota</taxon>
        <taxon>Flavobacteriia</taxon>
        <taxon>Flavobacteriales</taxon>
        <taxon>Flavobacteriaceae</taxon>
        <taxon>Lutibacter</taxon>
    </lineage>
</organism>
<dbReference type="SUPFAM" id="SSF55874">
    <property type="entry name" value="ATPase domain of HSP90 chaperone/DNA topoisomerase II/histidine kinase"/>
    <property type="match status" value="1"/>
</dbReference>
<sequence length="683" mass="77866">MKVKFILLFFFTITVGWSQVEELSKEELKLQYLNEPTDSIKALLGFYLGGHYIDEPNDSATYYYYKSYKLIEHTNNDLLKGSILHNLGYKFEVNNNNKKALEYYIEASHFYQKTADTLSLAQINNNIGYGYMHLYDEDKAIGYYLESMALYKSLGNLDGIAVNLTDIASLYYDYENYEFAIKKYTEALEIYKELNDEAGISGAYTNLGNAVSDNGDCLKGLEYFRKSIEIQQKINDVEGLAINFNNIGDCYIQLKQYKKAISYFEKALVLVQEINDEDLKSIIYLNIADAEVHSKNYKKAIKNAITSLTISEKIGNVDYSLENCKTLAKSYQSIGNKDLALKYLNRYRVLNDSLLAKDKLKKVKLFNAYHQIEASEYQIKSLEDKNKITEVKYATEKKIINFLVGSMTVFAILLFIVITQQTSKKKAYNLLSFKNYQIEKMNYEIQEQRDNLVQLNIDKDRFFSIIAHDLKNPFSSIIGFTELMIENIGEYDYEKQLKFLKIIKGSSTRASNLLNNLLIWANSQSGKLAYEPKKIELFDLASEVITLLEIQAINKDINILNLIEYGTTVTADSNMLDTIIRNLLSNAIKFTNNFGVIEITAKKKKKFIHISVKDNGAGMSKEVVKNLFLIDKKKTVIGSASTEQGSGLGLILCKEFVEKHGGEIGVESKLGKGSTFTFTIPRT</sequence>
<keyword evidence="3" id="KW-0597">Phosphoprotein</keyword>
<dbReference type="Gene3D" id="1.25.40.10">
    <property type="entry name" value="Tetratricopeptide repeat domain"/>
    <property type="match status" value="2"/>
</dbReference>
<accession>A0A1H3FRA8</accession>
<feature type="transmembrane region" description="Helical" evidence="8">
    <location>
        <begin position="399"/>
        <end position="418"/>
    </location>
</feature>
<keyword evidence="4" id="KW-0808">Transferase</keyword>
<keyword evidence="11" id="KW-1185">Reference proteome</keyword>
<dbReference type="AlphaFoldDB" id="A0A1H3FRA8"/>
<evidence type="ECO:0000256" key="3">
    <source>
        <dbReference type="ARBA" id="ARBA00022553"/>
    </source>
</evidence>
<dbReference type="OrthoDB" id="9810447at2"/>
<dbReference type="InterPro" id="IPR036097">
    <property type="entry name" value="HisK_dim/P_sf"/>
</dbReference>
<dbReference type="PANTHER" id="PTHR43711">
    <property type="entry name" value="TWO-COMPONENT HISTIDINE KINASE"/>
    <property type="match status" value="1"/>
</dbReference>
<dbReference type="InterPro" id="IPR003661">
    <property type="entry name" value="HisK_dim/P_dom"/>
</dbReference>
<protein>
    <recommendedName>
        <fullName evidence="2">histidine kinase</fullName>
        <ecNumber evidence="2">2.7.13.3</ecNumber>
    </recommendedName>
</protein>
<dbReference type="STRING" id="762486.SAMN05444411_11211"/>
<reference evidence="10 11" key="1">
    <citation type="submission" date="2016-10" db="EMBL/GenBank/DDBJ databases">
        <authorList>
            <person name="de Groot N.N."/>
        </authorList>
    </citation>
    <scope>NUCLEOTIDE SEQUENCE [LARGE SCALE GENOMIC DNA]</scope>
    <source>
        <strain evidence="10 11">DSM 24956</strain>
    </source>
</reference>
<feature type="repeat" description="TPR" evidence="7">
    <location>
        <begin position="161"/>
        <end position="194"/>
    </location>
</feature>
<dbReference type="SUPFAM" id="SSF47384">
    <property type="entry name" value="Homodimeric domain of signal transducing histidine kinase"/>
    <property type="match status" value="1"/>
</dbReference>
<keyword evidence="6" id="KW-0902">Two-component regulatory system</keyword>